<dbReference type="PANTHER" id="PTHR48182">
    <property type="entry name" value="PROTEIN SERAC1"/>
    <property type="match status" value="1"/>
</dbReference>
<feature type="domain" description="AB hydrolase-1" evidence="7">
    <location>
        <begin position="4"/>
        <end position="96"/>
    </location>
</feature>
<dbReference type="InterPro" id="IPR052374">
    <property type="entry name" value="SERAC1"/>
</dbReference>
<feature type="non-terminal residue" evidence="8">
    <location>
        <position position="1"/>
    </location>
</feature>
<dbReference type="GO" id="GO:0005739">
    <property type="term" value="C:mitochondrion"/>
    <property type="evidence" value="ECO:0007669"/>
    <property type="project" value="UniProtKB-SubCell"/>
</dbReference>
<dbReference type="GO" id="GO:0016020">
    <property type="term" value="C:membrane"/>
    <property type="evidence" value="ECO:0007669"/>
    <property type="project" value="UniProtKB-SubCell"/>
</dbReference>
<dbReference type="EMBL" id="ML977594">
    <property type="protein sequence ID" value="KAF1999560.1"/>
    <property type="molecule type" value="Genomic_DNA"/>
</dbReference>
<evidence type="ECO:0000256" key="2">
    <source>
        <dbReference type="ARBA" id="ARBA00004240"/>
    </source>
</evidence>
<evidence type="ECO:0000256" key="4">
    <source>
        <dbReference type="ARBA" id="ARBA00022824"/>
    </source>
</evidence>
<accession>A0A6A5WCJ7</accession>
<proteinExistence type="predicted"/>
<reference evidence="8" key="1">
    <citation type="journal article" date="2020" name="Stud. Mycol.">
        <title>101 Dothideomycetes genomes: a test case for predicting lifestyles and emergence of pathogens.</title>
        <authorList>
            <person name="Haridas S."/>
            <person name="Albert R."/>
            <person name="Binder M."/>
            <person name="Bloem J."/>
            <person name="Labutti K."/>
            <person name="Salamov A."/>
            <person name="Andreopoulos B."/>
            <person name="Baker S."/>
            <person name="Barry K."/>
            <person name="Bills G."/>
            <person name="Bluhm B."/>
            <person name="Cannon C."/>
            <person name="Castanera R."/>
            <person name="Culley D."/>
            <person name="Daum C."/>
            <person name="Ezra D."/>
            <person name="Gonzalez J."/>
            <person name="Henrissat B."/>
            <person name="Kuo A."/>
            <person name="Liang C."/>
            <person name="Lipzen A."/>
            <person name="Lutzoni F."/>
            <person name="Magnuson J."/>
            <person name="Mondo S."/>
            <person name="Nolan M."/>
            <person name="Ohm R."/>
            <person name="Pangilinan J."/>
            <person name="Park H.-J."/>
            <person name="Ramirez L."/>
            <person name="Alfaro M."/>
            <person name="Sun H."/>
            <person name="Tritt A."/>
            <person name="Yoshinaga Y."/>
            <person name="Zwiers L.-H."/>
            <person name="Turgeon B."/>
            <person name="Goodwin S."/>
            <person name="Spatafora J."/>
            <person name="Crous P."/>
            <person name="Grigoriev I."/>
        </authorList>
    </citation>
    <scope>NUCLEOTIDE SEQUENCE</scope>
    <source>
        <strain evidence="8">CBS 123094</strain>
    </source>
</reference>
<name>A0A6A5WCJ7_9PLEO</name>
<evidence type="ECO:0000313" key="9">
    <source>
        <dbReference type="Proteomes" id="UP000799779"/>
    </source>
</evidence>
<evidence type="ECO:0000313" key="8">
    <source>
        <dbReference type="EMBL" id="KAF1999560.1"/>
    </source>
</evidence>
<evidence type="ECO:0000259" key="7">
    <source>
        <dbReference type="Pfam" id="PF12697"/>
    </source>
</evidence>
<evidence type="ECO:0000256" key="6">
    <source>
        <dbReference type="ARBA" id="ARBA00023136"/>
    </source>
</evidence>
<dbReference type="GO" id="GO:0005783">
    <property type="term" value="C:endoplasmic reticulum"/>
    <property type="evidence" value="ECO:0007669"/>
    <property type="project" value="UniProtKB-SubCell"/>
</dbReference>
<dbReference type="Pfam" id="PF12697">
    <property type="entry name" value="Abhydrolase_6"/>
    <property type="match status" value="1"/>
</dbReference>
<comment type="subcellular location">
    <subcellularLocation>
        <location evidence="2">Endoplasmic reticulum</location>
    </subcellularLocation>
    <subcellularLocation>
        <location evidence="3">Membrane</location>
    </subcellularLocation>
    <subcellularLocation>
        <location evidence="1">Mitochondrion</location>
    </subcellularLocation>
</comment>
<dbReference type="InterPro" id="IPR029058">
    <property type="entry name" value="AB_hydrolase_fold"/>
</dbReference>
<evidence type="ECO:0000256" key="3">
    <source>
        <dbReference type="ARBA" id="ARBA00004370"/>
    </source>
</evidence>
<dbReference type="SUPFAM" id="SSF53474">
    <property type="entry name" value="alpha/beta-Hydrolases"/>
    <property type="match status" value="1"/>
</dbReference>
<sequence length="110" mass="12235">VISIVFIHGLRGHRINTWTKHSCCWPADLLPKHLPGVRVMTFGYDASVARLFGRPSGNNINKHAASLLLDLQQMRSLESQDRPIVFVAHSLGGIVVKDVSSFCLTPTFIR</sequence>
<organism evidence="8 9">
    <name type="scientific">Amniculicola lignicola CBS 123094</name>
    <dbReference type="NCBI Taxonomy" id="1392246"/>
    <lineage>
        <taxon>Eukaryota</taxon>
        <taxon>Fungi</taxon>
        <taxon>Dikarya</taxon>
        <taxon>Ascomycota</taxon>
        <taxon>Pezizomycotina</taxon>
        <taxon>Dothideomycetes</taxon>
        <taxon>Pleosporomycetidae</taxon>
        <taxon>Pleosporales</taxon>
        <taxon>Amniculicolaceae</taxon>
        <taxon>Amniculicola</taxon>
    </lineage>
</organism>
<keyword evidence="9" id="KW-1185">Reference proteome</keyword>
<keyword evidence="4" id="KW-0256">Endoplasmic reticulum</keyword>
<evidence type="ECO:0000256" key="5">
    <source>
        <dbReference type="ARBA" id="ARBA00023128"/>
    </source>
</evidence>
<dbReference type="OrthoDB" id="5086500at2759"/>
<dbReference type="AlphaFoldDB" id="A0A6A5WCJ7"/>
<protein>
    <recommendedName>
        <fullName evidence="7">AB hydrolase-1 domain-containing protein</fullName>
    </recommendedName>
</protein>
<keyword evidence="5" id="KW-0496">Mitochondrion</keyword>
<evidence type="ECO:0000256" key="1">
    <source>
        <dbReference type="ARBA" id="ARBA00004173"/>
    </source>
</evidence>
<dbReference type="Proteomes" id="UP000799779">
    <property type="component" value="Unassembled WGS sequence"/>
</dbReference>
<gene>
    <name evidence="8" type="ORF">P154DRAFT_436839</name>
</gene>
<dbReference type="Gene3D" id="3.40.50.1820">
    <property type="entry name" value="alpha/beta hydrolase"/>
    <property type="match status" value="1"/>
</dbReference>
<keyword evidence="6" id="KW-0472">Membrane</keyword>
<dbReference type="PANTHER" id="PTHR48182:SF2">
    <property type="entry name" value="PROTEIN SERAC1"/>
    <property type="match status" value="1"/>
</dbReference>
<dbReference type="InterPro" id="IPR000073">
    <property type="entry name" value="AB_hydrolase_1"/>
</dbReference>